<dbReference type="Gene3D" id="3.40.50.850">
    <property type="entry name" value="Isochorismatase-like"/>
    <property type="match status" value="1"/>
</dbReference>
<dbReference type="PANTHER" id="PTHR43540">
    <property type="entry name" value="PEROXYUREIDOACRYLATE/UREIDOACRYLATE AMIDOHYDROLASE-RELATED"/>
    <property type="match status" value="1"/>
</dbReference>
<evidence type="ECO:0000313" key="3">
    <source>
        <dbReference type="EMBL" id="AMY09474.1"/>
    </source>
</evidence>
<dbReference type="InterPro" id="IPR036380">
    <property type="entry name" value="Isochorismatase-like_sf"/>
</dbReference>
<evidence type="ECO:0000256" key="1">
    <source>
        <dbReference type="ARBA" id="ARBA00022801"/>
    </source>
</evidence>
<organism evidence="3 4">
    <name type="scientific">Luteitalea pratensis</name>
    <dbReference type="NCBI Taxonomy" id="1855912"/>
    <lineage>
        <taxon>Bacteria</taxon>
        <taxon>Pseudomonadati</taxon>
        <taxon>Acidobacteriota</taxon>
        <taxon>Vicinamibacteria</taxon>
        <taxon>Vicinamibacterales</taxon>
        <taxon>Vicinamibacteraceae</taxon>
        <taxon>Luteitalea</taxon>
    </lineage>
</organism>
<dbReference type="Pfam" id="PF00857">
    <property type="entry name" value="Isochorismatase"/>
    <property type="match status" value="1"/>
</dbReference>
<dbReference type="EMBL" id="CP015136">
    <property type="protein sequence ID" value="AMY09474.1"/>
    <property type="molecule type" value="Genomic_DNA"/>
</dbReference>
<keyword evidence="4" id="KW-1185">Reference proteome</keyword>
<dbReference type="CDD" id="cd00431">
    <property type="entry name" value="cysteine_hydrolases"/>
    <property type="match status" value="1"/>
</dbReference>
<dbReference type="PANTHER" id="PTHR43540:SF6">
    <property type="entry name" value="ISOCHORISMATASE-LIKE DOMAIN-CONTAINING PROTEIN"/>
    <property type="match status" value="1"/>
</dbReference>
<evidence type="ECO:0000313" key="4">
    <source>
        <dbReference type="Proteomes" id="UP000076079"/>
    </source>
</evidence>
<dbReference type="GO" id="GO:0016787">
    <property type="term" value="F:hydrolase activity"/>
    <property type="evidence" value="ECO:0007669"/>
    <property type="project" value="UniProtKB-KW"/>
</dbReference>
<name>A0A143PNV9_LUTPR</name>
<dbReference type="OrthoDB" id="257098at2"/>
<proteinExistence type="predicted"/>
<dbReference type="RefSeq" id="WP_110171221.1">
    <property type="nucleotide sequence ID" value="NZ_CP015136.1"/>
</dbReference>
<feature type="domain" description="Isochorismatase-like" evidence="2">
    <location>
        <begin position="31"/>
        <end position="207"/>
    </location>
</feature>
<dbReference type="PATRIC" id="fig|1813736.3.peg.2853"/>
<dbReference type="Proteomes" id="UP000076079">
    <property type="component" value="Chromosome"/>
</dbReference>
<keyword evidence="1 3" id="KW-0378">Hydrolase</keyword>
<gene>
    <name evidence="3" type="primary">rutB_1</name>
    <name evidence="3" type="ORF">LuPra_02691</name>
</gene>
<dbReference type="STRING" id="1855912.LuPra_02691"/>
<dbReference type="SUPFAM" id="SSF52499">
    <property type="entry name" value="Isochorismatase-like hydrolases"/>
    <property type="match status" value="1"/>
</dbReference>
<dbReference type="KEGG" id="abac:LuPra_02691"/>
<dbReference type="InterPro" id="IPR050272">
    <property type="entry name" value="Isochorismatase-like_hydrls"/>
</dbReference>
<dbReference type="InterPro" id="IPR000868">
    <property type="entry name" value="Isochorismatase-like_dom"/>
</dbReference>
<dbReference type="AlphaFoldDB" id="A0A143PNV9"/>
<sequence>MNISTSTGGASATTLNLHARPQCLALDLRRTAVLVIDMQNDYGTEGGLFHRAGIDLTSIRATVAPTARVLQTARSVGVPIVYIKAGIRPDLSDLGAPGTPHGDRWRWYGVGERVTAPDGSESRILIRDTWNTEIIPELLPRAGDRVVYKHLYSAFHNTELDAVLKELGASHLIVTGCTTSVCVESTIRDAYSRDYSCVLLEDCTAEPLGEGAGGYTGVPGATPGRGGTNYDASLVLIQTLFGWISTSEAFAEAVARHEQQVSAMEA</sequence>
<accession>A0A143PNV9</accession>
<evidence type="ECO:0000259" key="2">
    <source>
        <dbReference type="Pfam" id="PF00857"/>
    </source>
</evidence>
<reference evidence="3 4" key="1">
    <citation type="journal article" date="2016" name="Genome Announc.">
        <title>First Complete Genome Sequence of a Subdivision 6 Acidobacterium Strain.</title>
        <authorList>
            <person name="Huang S."/>
            <person name="Vieira S."/>
            <person name="Bunk B."/>
            <person name="Riedel T."/>
            <person name="Sproer C."/>
            <person name="Overmann J."/>
        </authorList>
    </citation>
    <scope>NUCLEOTIDE SEQUENCE [LARGE SCALE GENOMIC DNA]</scope>
    <source>
        <strain evidence="4">DSM 100886 HEG_-6_39</strain>
    </source>
</reference>
<protein>
    <submittedName>
        <fullName evidence="3">Peroxyureidoacrylate/ureidoacrylate amidohydrolase RutB</fullName>
        <ecNumber evidence="3">3.5.1.110</ecNumber>
    </submittedName>
</protein>
<reference evidence="4" key="2">
    <citation type="submission" date="2016-04" db="EMBL/GenBank/DDBJ databases">
        <title>First Complete Genome Sequence of a Subdivision 6 Acidobacterium.</title>
        <authorList>
            <person name="Huang S."/>
            <person name="Vieira S."/>
            <person name="Bunk B."/>
            <person name="Riedel T."/>
            <person name="Sproeer C."/>
            <person name="Overmann J."/>
        </authorList>
    </citation>
    <scope>NUCLEOTIDE SEQUENCE [LARGE SCALE GENOMIC DNA]</scope>
    <source>
        <strain evidence="4">DSM 100886 HEG_-6_39</strain>
    </source>
</reference>
<dbReference type="EC" id="3.5.1.110" evidence="3"/>